<sequence>MSRMSTITTSARDQGIPKVQELISERKERLLCRSGQVIKMMLPLHDRNTCDFPTVLIRVSVHPEMDKRHPKFL</sequence>
<proteinExistence type="predicted"/>
<evidence type="ECO:0000313" key="2">
    <source>
        <dbReference type="Proteomes" id="UP000295696"/>
    </source>
</evidence>
<gene>
    <name evidence="1" type="ORF">EDD52_12053</name>
</gene>
<dbReference type="EMBL" id="SLZU01000020">
    <property type="protein sequence ID" value="TCS59682.1"/>
    <property type="molecule type" value="Genomic_DNA"/>
</dbReference>
<dbReference type="AlphaFoldDB" id="A0A4R3J3E4"/>
<reference evidence="1 2" key="1">
    <citation type="submission" date="2019-03" db="EMBL/GenBank/DDBJ databases">
        <title>Genomic Encyclopedia of Type Strains, Phase IV (KMG-IV): sequencing the most valuable type-strain genomes for metagenomic binning, comparative biology and taxonomic classification.</title>
        <authorList>
            <person name="Goeker M."/>
        </authorList>
    </citation>
    <scope>NUCLEOTIDE SEQUENCE [LARGE SCALE GENOMIC DNA]</scope>
    <source>
        <strain evidence="1 2">DSM 104836</strain>
    </source>
</reference>
<dbReference type="Proteomes" id="UP000295696">
    <property type="component" value="Unassembled WGS sequence"/>
</dbReference>
<evidence type="ECO:0000313" key="1">
    <source>
        <dbReference type="EMBL" id="TCS59682.1"/>
    </source>
</evidence>
<name>A0A4R3J3E4_9RHOB</name>
<organism evidence="1 2">
    <name type="scientific">Primorskyibacter sedentarius</name>
    <dbReference type="NCBI Taxonomy" id="745311"/>
    <lineage>
        <taxon>Bacteria</taxon>
        <taxon>Pseudomonadati</taxon>
        <taxon>Pseudomonadota</taxon>
        <taxon>Alphaproteobacteria</taxon>
        <taxon>Rhodobacterales</taxon>
        <taxon>Roseobacteraceae</taxon>
        <taxon>Primorskyibacter</taxon>
    </lineage>
</organism>
<accession>A0A4R3J3E4</accession>
<comment type="caution">
    <text evidence="1">The sequence shown here is derived from an EMBL/GenBank/DDBJ whole genome shotgun (WGS) entry which is preliminary data.</text>
</comment>
<keyword evidence="2" id="KW-1185">Reference proteome</keyword>
<protein>
    <submittedName>
        <fullName evidence="1">Uncharacterized protein</fullName>
    </submittedName>
</protein>